<dbReference type="Proteomes" id="UP001589683">
    <property type="component" value="Unassembled WGS sequence"/>
</dbReference>
<sequence length="59" mass="7148">MVLKRVLKRKVRIRDEERKISIGDALIWKLRDLPLHDDKQALVLQRRIIAMSSKHSWMR</sequence>
<name>A0ABV5JE45_9RHOB</name>
<organism evidence="1 2">
    <name type="scientific">Pseudohalocynthiibacter aestuariivivens</name>
    <dbReference type="NCBI Taxonomy" id="1591409"/>
    <lineage>
        <taxon>Bacteria</taxon>
        <taxon>Pseudomonadati</taxon>
        <taxon>Pseudomonadota</taxon>
        <taxon>Alphaproteobacteria</taxon>
        <taxon>Rhodobacterales</taxon>
        <taxon>Paracoccaceae</taxon>
        <taxon>Pseudohalocynthiibacter</taxon>
    </lineage>
</organism>
<dbReference type="EMBL" id="JBHMEA010000025">
    <property type="protein sequence ID" value="MFB9231739.1"/>
    <property type="molecule type" value="Genomic_DNA"/>
</dbReference>
<keyword evidence="2" id="KW-1185">Reference proteome</keyword>
<comment type="caution">
    <text evidence="1">The sequence shown here is derived from an EMBL/GenBank/DDBJ whole genome shotgun (WGS) entry which is preliminary data.</text>
</comment>
<gene>
    <name evidence="1" type="ORF">ACFFUT_08070</name>
</gene>
<protein>
    <submittedName>
        <fullName evidence="1">Uncharacterized protein</fullName>
    </submittedName>
</protein>
<evidence type="ECO:0000313" key="1">
    <source>
        <dbReference type="EMBL" id="MFB9231739.1"/>
    </source>
</evidence>
<dbReference type="RefSeq" id="WP_213891038.1">
    <property type="nucleotide sequence ID" value="NZ_JAGFNU010000017.1"/>
</dbReference>
<evidence type="ECO:0000313" key="2">
    <source>
        <dbReference type="Proteomes" id="UP001589683"/>
    </source>
</evidence>
<proteinExistence type="predicted"/>
<accession>A0ABV5JE45</accession>
<reference evidence="1 2" key="1">
    <citation type="submission" date="2024-09" db="EMBL/GenBank/DDBJ databases">
        <authorList>
            <person name="Sun Q."/>
            <person name="Mori K."/>
        </authorList>
    </citation>
    <scope>NUCLEOTIDE SEQUENCE [LARGE SCALE GENOMIC DNA]</scope>
    <source>
        <strain evidence="1 2">CECT 8726</strain>
    </source>
</reference>